<reference evidence="1 2" key="1">
    <citation type="journal article" date="2023" name="bioRxiv">
        <title>Conserved and derived expression patterns and positive selection on dental genes reveal complex evolutionary context of ever-growing rodent molars.</title>
        <authorList>
            <person name="Calamari Z.T."/>
            <person name="Song A."/>
            <person name="Cohen E."/>
            <person name="Akter M."/>
            <person name="Roy R.D."/>
            <person name="Hallikas O."/>
            <person name="Christensen M.M."/>
            <person name="Li P."/>
            <person name="Marangoni P."/>
            <person name="Jernvall J."/>
            <person name="Klein O.D."/>
        </authorList>
    </citation>
    <scope>NUCLEOTIDE SEQUENCE [LARGE SCALE GENOMIC DNA]</scope>
    <source>
        <strain evidence="1">V071</strain>
    </source>
</reference>
<protein>
    <submittedName>
        <fullName evidence="1">Uncharacterized protein</fullName>
    </submittedName>
</protein>
<dbReference type="PANTHER" id="PTHR47080:SF1">
    <property type="entry name" value="CHROMOSOME 16 OPEN READING FRAME 96"/>
    <property type="match status" value="1"/>
</dbReference>
<dbReference type="Proteomes" id="UP001488838">
    <property type="component" value="Unassembled WGS sequence"/>
</dbReference>
<accession>A0AAW0H931</accession>
<dbReference type="PANTHER" id="PTHR47080">
    <property type="entry name" value="CHROMOSOME 16 OPEN READING FRAME 96"/>
    <property type="match status" value="1"/>
</dbReference>
<dbReference type="EMBL" id="JBBHLL010000642">
    <property type="protein sequence ID" value="KAK7799027.1"/>
    <property type="molecule type" value="Genomic_DNA"/>
</dbReference>
<gene>
    <name evidence="1" type="ORF">U0070_020037</name>
</gene>
<proteinExistence type="predicted"/>
<name>A0AAW0H931_MYOGA</name>
<organism evidence="1 2">
    <name type="scientific">Myodes glareolus</name>
    <name type="common">Bank vole</name>
    <name type="synonym">Clethrionomys glareolus</name>
    <dbReference type="NCBI Taxonomy" id="447135"/>
    <lineage>
        <taxon>Eukaryota</taxon>
        <taxon>Metazoa</taxon>
        <taxon>Chordata</taxon>
        <taxon>Craniata</taxon>
        <taxon>Vertebrata</taxon>
        <taxon>Euteleostomi</taxon>
        <taxon>Mammalia</taxon>
        <taxon>Eutheria</taxon>
        <taxon>Euarchontoglires</taxon>
        <taxon>Glires</taxon>
        <taxon>Rodentia</taxon>
        <taxon>Myomorpha</taxon>
        <taxon>Muroidea</taxon>
        <taxon>Cricetidae</taxon>
        <taxon>Arvicolinae</taxon>
        <taxon>Myodes</taxon>
    </lineage>
</organism>
<sequence length="170" mass="19029">MSFAVTFAELANIAIPQCGVVNFKALHLLIQGILDHIQIAGLKKVLSGEEDFLQTSQVVIMPTEGEAQPIINPMKRLSNVFDHVVDRINKLECQIFSMKGMPSTTQLLEDSHGSNRPAEEMWNTIKLMKRVEGNEEAVEKVTPSWRSALDHTSAPRHLVPPPLVMGRLHW</sequence>
<evidence type="ECO:0000313" key="2">
    <source>
        <dbReference type="Proteomes" id="UP001488838"/>
    </source>
</evidence>
<evidence type="ECO:0000313" key="1">
    <source>
        <dbReference type="EMBL" id="KAK7799027.1"/>
    </source>
</evidence>
<keyword evidence="2" id="KW-1185">Reference proteome</keyword>
<comment type="caution">
    <text evidence="1">The sequence shown here is derived from an EMBL/GenBank/DDBJ whole genome shotgun (WGS) entry which is preliminary data.</text>
</comment>
<dbReference type="AlphaFoldDB" id="A0AAW0H931"/>